<dbReference type="Proteomes" id="UP000516134">
    <property type="component" value="Chromosome"/>
</dbReference>
<feature type="signal peptide" evidence="2">
    <location>
        <begin position="1"/>
        <end position="21"/>
    </location>
</feature>
<protein>
    <recommendedName>
        <fullName evidence="5">Excalibur calcium-binding domain-containing protein</fullName>
    </recommendedName>
</protein>
<evidence type="ECO:0000313" key="3">
    <source>
        <dbReference type="EMBL" id="QNP44271.1"/>
    </source>
</evidence>
<dbReference type="RefSeq" id="WP_187715692.1">
    <property type="nucleotide sequence ID" value="NZ_BAABJC010000001.1"/>
</dbReference>
<dbReference type="EMBL" id="CP060780">
    <property type="protein sequence ID" value="QNP44271.1"/>
    <property type="molecule type" value="Genomic_DNA"/>
</dbReference>
<evidence type="ECO:0000313" key="4">
    <source>
        <dbReference type="Proteomes" id="UP000516134"/>
    </source>
</evidence>
<proteinExistence type="predicted"/>
<keyword evidence="4" id="KW-1185">Reference proteome</keyword>
<evidence type="ECO:0000256" key="2">
    <source>
        <dbReference type="SAM" id="SignalP"/>
    </source>
</evidence>
<evidence type="ECO:0000256" key="1">
    <source>
        <dbReference type="SAM" id="MobiDB-lite"/>
    </source>
</evidence>
<organism evidence="3 4">
    <name type="scientific">Sphingomonas daechungensis</name>
    <dbReference type="NCBI Taxonomy" id="1176646"/>
    <lineage>
        <taxon>Bacteria</taxon>
        <taxon>Pseudomonadati</taxon>
        <taxon>Pseudomonadota</taxon>
        <taxon>Alphaproteobacteria</taxon>
        <taxon>Sphingomonadales</taxon>
        <taxon>Sphingomonadaceae</taxon>
        <taxon>Sphingomonas</taxon>
    </lineage>
</organism>
<sequence length="89" mass="9467">MHTSIVPILTLVLAAAAPESAPPPPVPATNTNVGNPNEKICENITPIGSRLATKRFCGTRAEWADRKAQERQALEDAQRAPCVHKAGCP</sequence>
<accession>A0ABX6T319</accession>
<name>A0ABX6T319_9SPHN</name>
<keyword evidence="2" id="KW-0732">Signal</keyword>
<evidence type="ECO:0008006" key="5">
    <source>
        <dbReference type="Google" id="ProtNLM"/>
    </source>
</evidence>
<reference evidence="3 4" key="1">
    <citation type="submission" date="2020-08" db="EMBL/GenBank/DDBJ databases">
        <title>Genome sequence of Sphingomonas daechungensis KACC 18115T.</title>
        <authorList>
            <person name="Hyun D.-W."/>
            <person name="Bae J.-W."/>
        </authorList>
    </citation>
    <scope>NUCLEOTIDE SEQUENCE [LARGE SCALE GENOMIC DNA]</scope>
    <source>
        <strain evidence="3 4">KACC 18115</strain>
    </source>
</reference>
<feature type="region of interest" description="Disordered" evidence="1">
    <location>
        <begin position="18"/>
        <end position="37"/>
    </location>
</feature>
<feature type="chain" id="PRO_5045658906" description="Excalibur calcium-binding domain-containing protein" evidence="2">
    <location>
        <begin position="22"/>
        <end position="89"/>
    </location>
</feature>
<gene>
    <name evidence="3" type="ORF">H9L15_07405</name>
</gene>